<gene>
    <name evidence="5" type="ORF">Q604_UNBC08332G0001</name>
</gene>
<evidence type="ECO:0000256" key="2">
    <source>
        <dbReference type="ARBA" id="ARBA00022917"/>
    </source>
</evidence>
<accession>W1Y4H2</accession>
<sequence length="79" mass="8661">TKGKKERIGKIYQMHANKREEIESIGAGMICAVMGLKDTTTGETLCDPSNPIILESMTFPAPVIEQAIEPKSKADQEKL</sequence>
<dbReference type="AlphaFoldDB" id="W1Y4H2"/>
<keyword evidence="5" id="KW-0251">Elongation factor</keyword>
<feature type="non-terminal residue" evidence="5">
    <location>
        <position position="1"/>
    </location>
</feature>
<dbReference type="Pfam" id="PF03144">
    <property type="entry name" value="GTP_EFTU_D2"/>
    <property type="match status" value="1"/>
</dbReference>
<dbReference type="Gene3D" id="2.40.30.10">
    <property type="entry name" value="Translation factors"/>
    <property type="match status" value="1"/>
</dbReference>
<feature type="non-terminal residue" evidence="5">
    <location>
        <position position="79"/>
    </location>
</feature>
<dbReference type="InterPro" id="IPR009000">
    <property type="entry name" value="Transl_B-barrel_sf"/>
</dbReference>
<organism evidence="5">
    <name type="scientific">human gut metagenome</name>
    <dbReference type="NCBI Taxonomy" id="408170"/>
    <lineage>
        <taxon>unclassified sequences</taxon>
        <taxon>metagenomes</taxon>
        <taxon>organismal metagenomes</taxon>
    </lineage>
</organism>
<evidence type="ECO:0000256" key="3">
    <source>
        <dbReference type="ARBA" id="ARBA00023134"/>
    </source>
</evidence>
<comment type="caution">
    <text evidence="5">The sequence shown here is derived from an EMBL/GenBank/DDBJ whole genome shotgun (WGS) entry which is preliminary data.</text>
</comment>
<evidence type="ECO:0000259" key="4">
    <source>
        <dbReference type="Pfam" id="PF03144"/>
    </source>
</evidence>
<evidence type="ECO:0000313" key="5">
    <source>
        <dbReference type="EMBL" id="ETJ37442.1"/>
    </source>
</evidence>
<name>W1Y4H2_9ZZZZ</name>
<protein>
    <submittedName>
        <fullName evidence="5">Translation elongation factor G</fullName>
    </submittedName>
</protein>
<keyword evidence="2" id="KW-0648">Protein biosynthesis</keyword>
<dbReference type="SUPFAM" id="SSF50447">
    <property type="entry name" value="Translation proteins"/>
    <property type="match status" value="1"/>
</dbReference>
<dbReference type="GO" id="GO:0003746">
    <property type="term" value="F:translation elongation factor activity"/>
    <property type="evidence" value="ECO:0007669"/>
    <property type="project" value="UniProtKB-KW"/>
</dbReference>
<dbReference type="GO" id="GO:0032790">
    <property type="term" value="P:ribosome disassembly"/>
    <property type="evidence" value="ECO:0007669"/>
    <property type="project" value="TreeGrafter"/>
</dbReference>
<keyword evidence="1" id="KW-0547">Nucleotide-binding</keyword>
<reference evidence="5" key="1">
    <citation type="submission" date="2013-12" db="EMBL/GenBank/DDBJ databases">
        <title>A Varibaculum cambriense genome reconstructed from a premature infant gut community with otherwise low bacterial novelty that shifts toward anaerobic metabolism during the third week of life.</title>
        <authorList>
            <person name="Brown C.T."/>
            <person name="Sharon I."/>
            <person name="Thomas B.C."/>
            <person name="Castelle C.J."/>
            <person name="Morowitz M.J."/>
            <person name="Banfield J.F."/>
        </authorList>
    </citation>
    <scope>NUCLEOTIDE SEQUENCE</scope>
</reference>
<evidence type="ECO:0000256" key="1">
    <source>
        <dbReference type="ARBA" id="ARBA00022741"/>
    </source>
</evidence>
<feature type="domain" description="Translation elongation factor EFTu-like" evidence="4">
    <location>
        <begin position="2"/>
        <end position="46"/>
    </location>
</feature>
<dbReference type="EMBL" id="AZMM01008332">
    <property type="protein sequence ID" value="ETJ37442.1"/>
    <property type="molecule type" value="Genomic_DNA"/>
</dbReference>
<proteinExistence type="predicted"/>
<dbReference type="InterPro" id="IPR004161">
    <property type="entry name" value="EFTu-like_2"/>
</dbReference>
<dbReference type="PANTHER" id="PTHR43261:SF1">
    <property type="entry name" value="RIBOSOME-RELEASING FACTOR 2, MITOCHONDRIAL"/>
    <property type="match status" value="1"/>
</dbReference>
<keyword evidence="3" id="KW-0342">GTP-binding</keyword>
<dbReference type="PANTHER" id="PTHR43261">
    <property type="entry name" value="TRANSLATION ELONGATION FACTOR G-RELATED"/>
    <property type="match status" value="1"/>
</dbReference>
<dbReference type="GO" id="GO:0005525">
    <property type="term" value="F:GTP binding"/>
    <property type="evidence" value="ECO:0007669"/>
    <property type="project" value="UniProtKB-KW"/>
</dbReference>